<dbReference type="InterPro" id="IPR036412">
    <property type="entry name" value="HAD-like_sf"/>
</dbReference>
<dbReference type="SUPFAM" id="SSF56784">
    <property type="entry name" value="HAD-like"/>
    <property type="match status" value="1"/>
</dbReference>
<dbReference type="OrthoDB" id="6397607at2"/>
<name>A0A3L8Q3H8_9GAMM</name>
<dbReference type="Gene3D" id="3.40.50.1000">
    <property type="entry name" value="HAD superfamily/HAD-like"/>
    <property type="match status" value="1"/>
</dbReference>
<protein>
    <submittedName>
        <fullName evidence="1">Uncharacterized protein</fullName>
    </submittedName>
</protein>
<evidence type="ECO:0000313" key="2">
    <source>
        <dbReference type="Proteomes" id="UP000281474"/>
    </source>
</evidence>
<dbReference type="AlphaFoldDB" id="A0A3L8Q3H8"/>
<comment type="caution">
    <text evidence="1">The sequence shown here is derived from an EMBL/GenBank/DDBJ whole genome shotgun (WGS) entry which is preliminary data.</text>
</comment>
<evidence type="ECO:0000313" key="1">
    <source>
        <dbReference type="EMBL" id="RLV61663.1"/>
    </source>
</evidence>
<keyword evidence="2" id="KW-1185">Reference proteome</keyword>
<dbReference type="EMBL" id="QZEI01000001">
    <property type="protein sequence ID" value="RLV61663.1"/>
    <property type="molecule type" value="Genomic_DNA"/>
</dbReference>
<reference evidence="1 2" key="1">
    <citation type="submission" date="2018-09" db="EMBL/GenBank/DDBJ databases">
        <title>Phylogeny of the Shewanellaceae, and recommendation for two new genera, Pseudoshewanella and Parashewanella.</title>
        <authorList>
            <person name="Wang G."/>
        </authorList>
    </citation>
    <scope>NUCLEOTIDE SEQUENCE [LARGE SCALE GENOMIC DNA]</scope>
    <source>
        <strain evidence="1 2">C51</strain>
    </source>
</reference>
<accession>A0A3L8Q3H8</accession>
<gene>
    <name evidence="1" type="ORF">D5018_00665</name>
</gene>
<proteinExistence type="predicted"/>
<sequence length="377" mass="42512">MSGISVGTHGNNLFLTDKDTSVVAAERVTAKALAKTDRWVSFSIKTPDGKTVKKFQLKVVSQSGAPADNQVEVRRNNFSAKFHRAFLSLFSPHKLSEADKPLAHFSQDLFSRYASSQTKIAHSSERSKPATEHLFDAEQLAQASKPFMDDHGHHVVMSPSQIIDKLNEQAHSDESIALVFDLDETLYTETDYHGSTDKNTKSLDPKLPQKLKLFKEKYPNAKLIAITQTPHSSKPLAEAKLKKCGYEFIFDVLNTKGDPKYKDGDGRSLGGKGERFSAILEEEKTNFNWSPQRVIFFDDDVPNLNNLKQVSEELGMQYEGYHVHTSQHVSAHKHQQIPSADEDRLLNRDELAKLVVTEKTLTDNLKPAQRHRSRMLR</sequence>
<dbReference type="InterPro" id="IPR023214">
    <property type="entry name" value="HAD_sf"/>
</dbReference>
<dbReference type="RefSeq" id="WP_121837062.1">
    <property type="nucleotide sequence ID" value="NZ_ML014753.1"/>
</dbReference>
<organism evidence="1 2">
    <name type="scientific">Parashewanella curva</name>
    <dbReference type="NCBI Taxonomy" id="2338552"/>
    <lineage>
        <taxon>Bacteria</taxon>
        <taxon>Pseudomonadati</taxon>
        <taxon>Pseudomonadota</taxon>
        <taxon>Gammaproteobacteria</taxon>
        <taxon>Alteromonadales</taxon>
        <taxon>Shewanellaceae</taxon>
        <taxon>Parashewanella</taxon>
    </lineage>
</organism>
<dbReference type="Proteomes" id="UP000281474">
    <property type="component" value="Unassembled WGS sequence"/>
</dbReference>